<accession>A0A068NTZ9</accession>
<dbReference type="PROSITE" id="PS00552">
    <property type="entry name" value="HTH_MERR_1"/>
    <property type="match status" value="1"/>
</dbReference>
<dbReference type="PANTHER" id="PTHR30204">
    <property type="entry name" value="REDOX-CYCLING DRUG-SENSING TRANSCRIPTIONAL ACTIVATOR SOXR"/>
    <property type="match status" value="1"/>
</dbReference>
<dbReference type="EMBL" id="CP007139">
    <property type="protein sequence ID" value="AIE86847.1"/>
    <property type="molecule type" value="Genomic_DNA"/>
</dbReference>
<dbReference type="Proteomes" id="UP000027982">
    <property type="component" value="Chromosome"/>
</dbReference>
<evidence type="ECO:0000256" key="2">
    <source>
        <dbReference type="SAM" id="Coils"/>
    </source>
</evidence>
<keyword evidence="2" id="KW-0175">Coiled coil</keyword>
<reference evidence="4 5" key="1">
    <citation type="journal article" date="2014" name="PLoS ONE">
        <title>The first complete genome sequence of the class fimbriimonadia in the phylum armatimonadetes.</title>
        <authorList>
            <person name="Hu Z.Y."/>
            <person name="Wang Y.Z."/>
            <person name="Im W.T."/>
            <person name="Wang S.Y."/>
            <person name="Zhao G.P."/>
            <person name="Zheng H.J."/>
            <person name="Quan Z.X."/>
        </authorList>
    </citation>
    <scope>NUCLEOTIDE SEQUENCE [LARGE SCALE GENOMIC DNA]</scope>
    <source>
        <strain evidence="4">Gsoil 348</strain>
    </source>
</reference>
<dbReference type="HOGENOM" id="CLU_060077_7_3_0"/>
<dbReference type="InterPro" id="IPR009061">
    <property type="entry name" value="DNA-bd_dom_put_sf"/>
</dbReference>
<keyword evidence="1" id="KW-0238">DNA-binding</keyword>
<dbReference type="STRING" id="661478.OP10G_3479"/>
<proteinExistence type="predicted"/>
<dbReference type="RefSeq" id="WP_025229219.1">
    <property type="nucleotide sequence ID" value="NZ_CP007139.1"/>
</dbReference>
<dbReference type="eggNOG" id="COG0789">
    <property type="taxonomic scope" value="Bacteria"/>
</dbReference>
<feature type="coiled-coil region" evidence="2">
    <location>
        <begin position="74"/>
        <end position="109"/>
    </location>
</feature>
<gene>
    <name evidence="4" type="ORF">OP10G_3479</name>
</gene>
<evidence type="ECO:0000259" key="3">
    <source>
        <dbReference type="PROSITE" id="PS50937"/>
    </source>
</evidence>
<feature type="domain" description="HTH merR-type" evidence="3">
    <location>
        <begin position="8"/>
        <end position="77"/>
    </location>
</feature>
<dbReference type="AlphaFoldDB" id="A0A068NTZ9"/>
<name>A0A068NTZ9_FIMGI</name>
<dbReference type="SUPFAM" id="SSF46955">
    <property type="entry name" value="Putative DNA-binding domain"/>
    <property type="match status" value="1"/>
</dbReference>
<organism evidence="4 5">
    <name type="scientific">Fimbriimonas ginsengisoli Gsoil 348</name>
    <dbReference type="NCBI Taxonomy" id="661478"/>
    <lineage>
        <taxon>Bacteria</taxon>
        <taxon>Bacillati</taxon>
        <taxon>Armatimonadota</taxon>
        <taxon>Fimbriimonadia</taxon>
        <taxon>Fimbriimonadales</taxon>
        <taxon>Fimbriimonadaceae</taxon>
        <taxon>Fimbriimonas</taxon>
    </lineage>
</organism>
<dbReference type="PANTHER" id="PTHR30204:SF58">
    <property type="entry name" value="HTH-TYPE TRANSCRIPTIONAL REGULATOR YFMP"/>
    <property type="match status" value="1"/>
</dbReference>
<dbReference type="Pfam" id="PF13411">
    <property type="entry name" value="MerR_1"/>
    <property type="match status" value="1"/>
</dbReference>
<evidence type="ECO:0000313" key="5">
    <source>
        <dbReference type="Proteomes" id="UP000027982"/>
    </source>
</evidence>
<sequence length="134" mass="15706">MRTDNQPVYMIGVAASLCNVHPQTLRQYERLGLVIPSRAGAKNRLYSENDIRRVRRIQRLTQEMGVNLAGVELILRLLDDMEEMRRDMDRQLEEYVNEAERRIAQLLSNPATPMRRDERLLPVPNIQPRVRVDL</sequence>
<dbReference type="GO" id="GO:0003700">
    <property type="term" value="F:DNA-binding transcription factor activity"/>
    <property type="evidence" value="ECO:0007669"/>
    <property type="project" value="InterPro"/>
</dbReference>
<dbReference type="Gene3D" id="1.10.1660.10">
    <property type="match status" value="1"/>
</dbReference>
<dbReference type="GO" id="GO:0003677">
    <property type="term" value="F:DNA binding"/>
    <property type="evidence" value="ECO:0007669"/>
    <property type="project" value="UniProtKB-KW"/>
</dbReference>
<dbReference type="SMART" id="SM00422">
    <property type="entry name" value="HTH_MERR"/>
    <property type="match status" value="1"/>
</dbReference>
<evidence type="ECO:0000313" key="4">
    <source>
        <dbReference type="EMBL" id="AIE86847.1"/>
    </source>
</evidence>
<dbReference type="KEGG" id="fgi:OP10G_3479"/>
<dbReference type="InterPro" id="IPR000551">
    <property type="entry name" value="MerR-type_HTH_dom"/>
</dbReference>
<dbReference type="PROSITE" id="PS50937">
    <property type="entry name" value="HTH_MERR_2"/>
    <property type="match status" value="1"/>
</dbReference>
<dbReference type="NCBIfam" id="NF047375">
    <property type="entry name" value="HeatShock_HspR"/>
    <property type="match status" value="1"/>
</dbReference>
<keyword evidence="5" id="KW-1185">Reference proteome</keyword>
<evidence type="ECO:0000256" key="1">
    <source>
        <dbReference type="ARBA" id="ARBA00023125"/>
    </source>
</evidence>
<dbReference type="InterPro" id="IPR047057">
    <property type="entry name" value="MerR_fam"/>
</dbReference>
<protein>
    <submittedName>
        <fullName evidence="4">HspR, transcriptional repressor of DnaK operon</fullName>
    </submittedName>
</protein>